<organism evidence="6 7">
    <name type="scientific">Bosea spartocytisi</name>
    <dbReference type="NCBI Taxonomy" id="2773451"/>
    <lineage>
        <taxon>Bacteria</taxon>
        <taxon>Pseudomonadati</taxon>
        <taxon>Pseudomonadota</taxon>
        <taxon>Alphaproteobacteria</taxon>
        <taxon>Hyphomicrobiales</taxon>
        <taxon>Boseaceae</taxon>
        <taxon>Bosea</taxon>
    </lineage>
</organism>
<dbReference type="PANTHER" id="PTHR37326:SF1">
    <property type="entry name" value="BLL3975 PROTEIN"/>
    <property type="match status" value="1"/>
</dbReference>
<dbReference type="InterPro" id="IPR055438">
    <property type="entry name" value="AstE_AspA_cat"/>
</dbReference>
<dbReference type="CDD" id="cd06252">
    <property type="entry name" value="M14_ASTE_ASPA-like"/>
    <property type="match status" value="1"/>
</dbReference>
<evidence type="ECO:0000313" key="7">
    <source>
        <dbReference type="Proteomes" id="UP000619295"/>
    </source>
</evidence>
<dbReference type="Gene3D" id="3.40.630.10">
    <property type="entry name" value="Zn peptidases"/>
    <property type="match status" value="1"/>
</dbReference>
<keyword evidence="3" id="KW-0378">Hydrolase</keyword>
<dbReference type="Proteomes" id="UP000619295">
    <property type="component" value="Unassembled WGS sequence"/>
</dbReference>
<protein>
    <submittedName>
        <fullName evidence="6">Succinylglutamate desuccinylase/aspartoacylase family protein</fullName>
    </submittedName>
</protein>
<comment type="caution">
    <text evidence="6">The sequence shown here is derived from an EMBL/GenBank/DDBJ whole genome shotgun (WGS) entry which is preliminary data.</text>
</comment>
<evidence type="ECO:0000256" key="2">
    <source>
        <dbReference type="ARBA" id="ARBA00022723"/>
    </source>
</evidence>
<dbReference type="EMBL" id="JACXWY010000012">
    <property type="protein sequence ID" value="MBD3847639.1"/>
    <property type="molecule type" value="Genomic_DNA"/>
</dbReference>
<dbReference type="RefSeq" id="WP_038366833.1">
    <property type="nucleotide sequence ID" value="NZ_JACXWY010000012.1"/>
</dbReference>
<proteinExistence type="predicted"/>
<evidence type="ECO:0000313" key="6">
    <source>
        <dbReference type="EMBL" id="MBD3847639.1"/>
    </source>
</evidence>
<gene>
    <name evidence="6" type="ORF">IED13_18220</name>
</gene>
<feature type="domain" description="Succinylglutamate desuccinylase/Aspartoacylase catalytic" evidence="5">
    <location>
        <begin position="46"/>
        <end position="232"/>
    </location>
</feature>
<keyword evidence="7" id="KW-1185">Reference proteome</keyword>
<dbReference type="PIRSF" id="PIRSF039012">
    <property type="entry name" value="ASP"/>
    <property type="match status" value="1"/>
</dbReference>
<reference evidence="6" key="1">
    <citation type="submission" date="2020-09" db="EMBL/GenBank/DDBJ databases">
        <title>Bosea spartocytisi sp. nov. a root nodule endophyte of Spartocytisus supranubius in the high mountain ecosystem fo the Teide National Park (Canary Islands, Spain).</title>
        <authorList>
            <person name="Pulido-Suarez L."/>
            <person name="Peix A."/>
            <person name="Igual J.M."/>
            <person name="Socas-Perez N."/>
            <person name="Velazquez E."/>
            <person name="Flores-Felix J.D."/>
            <person name="Leon-Barrios M."/>
        </authorList>
    </citation>
    <scope>NUCLEOTIDE SEQUENCE</scope>
    <source>
        <strain evidence="6">SSUT16</strain>
    </source>
</reference>
<evidence type="ECO:0000259" key="5">
    <source>
        <dbReference type="Pfam" id="PF24827"/>
    </source>
</evidence>
<dbReference type="GO" id="GO:0016811">
    <property type="term" value="F:hydrolase activity, acting on carbon-nitrogen (but not peptide) bonds, in linear amides"/>
    <property type="evidence" value="ECO:0007669"/>
    <property type="project" value="InterPro"/>
</dbReference>
<evidence type="ECO:0000256" key="1">
    <source>
        <dbReference type="ARBA" id="ARBA00001947"/>
    </source>
</evidence>
<keyword evidence="2" id="KW-0479">Metal-binding</keyword>
<comment type="cofactor">
    <cofactor evidence="1">
        <name>Zn(2+)</name>
        <dbReference type="ChEBI" id="CHEBI:29105"/>
    </cofactor>
</comment>
<dbReference type="SUPFAM" id="SSF53187">
    <property type="entry name" value="Zn-dependent exopeptidases"/>
    <property type="match status" value="1"/>
</dbReference>
<dbReference type="InterPro" id="IPR053138">
    <property type="entry name" value="N-alpha-Ac-DABA_deacetylase"/>
</dbReference>
<keyword evidence="4" id="KW-0862">Zinc</keyword>
<dbReference type="GO" id="GO:0016788">
    <property type="term" value="F:hydrolase activity, acting on ester bonds"/>
    <property type="evidence" value="ECO:0007669"/>
    <property type="project" value="InterPro"/>
</dbReference>
<evidence type="ECO:0000256" key="4">
    <source>
        <dbReference type="ARBA" id="ARBA00022833"/>
    </source>
</evidence>
<name>A0A927EF16_9HYPH</name>
<dbReference type="InterPro" id="IPR043795">
    <property type="entry name" value="N-alpha-Ac-DABA-like"/>
</dbReference>
<dbReference type="Pfam" id="PF24827">
    <property type="entry name" value="AstE_AspA_cat"/>
    <property type="match status" value="1"/>
</dbReference>
<sequence length="342" mass="36734">MHTGLFHALDFAANGKSVGHLSIPFSVDRSPYFQVKVPVCRIRNGDGPRVLLMAGNHGDEYEGEIALTRLIRRLDPERMRGEITILPFTNAPAVFAARRRSPLDEGNLNRAFPGEAGGTPTQRIAHFLEAELFPRHDVVFDLHSGGTSMAHLPCALIERQGSPETFARALALMDGLGMPYGFVAENGATAPTSMAAAARAGAIGISGEFGGGGTVTPESMALTQRAIDRLLIALGSITEPVLGPHRPAEQKMTLLALQSHEQAIYATRRGWFEPAVDCGAEVEAGALAGWYHDFGRLDAAEEELRFAVSGVVISRRLHSDSESGDCLIQVGRRLDRAAFGLS</sequence>
<evidence type="ECO:0000256" key="3">
    <source>
        <dbReference type="ARBA" id="ARBA00022801"/>
    </source>
</evidence>
<dbReference type="AlphaFoldDB" id="A0A927EF16"/>
<accession>A0A927EF16</accession>
<dbReference type="GO" id="GO:0046872">
    <property type="term" value="F:metal ion binding"/>
    <property type="evidence" value="ECO:0007669"/>
    <property type="project" value="UniProtKB-KW"/>
</dbReference>
<dbReference type="PANTHER" id="PTHR37326">
    <property type="entry name" value="BLL3975 PROTEIN"/>
    <property type="match status" value="1"/>
</dbReference>